<dbReference type="InterPro" id="IPR036259">
    <property type="entry name" value="MFS_trans_sf"/>
</dbReference>
<feature type="transmembrane region" description="Helical" evidence="5">
    <location>
        <begin position="334"/>
        <end position="358"/>
    </location>
</feature>
<dbReference type="RefSeq" id="WP_219936147.1">
    <property type="nucleotide sequence ID" value="NZ_JAGFNY010000002.1"/>
</dbReference>
<organism evidence="7 8">
    <name type="scientific">Succinivibrio faecicola</name>
    <dbReference type="NCBI Taxonomy" id="2820300"/>
    <lineage>
        <taxon>Bacteria</taxon>
        <taxon>Pseudomonadati</taxon>
        <taxon>Pseudomonadota</taxon>
        <taxon>Gammaproteobacteria</taxon>
        <taxon>Aeromonadales</taxon>
        <taxon>Succinivibrionaceae</taxon>
        <taxon>Succinivibrio</taxon>
    </lineage>
</organism>
<feature type="transmembrane region" description="Helical" evidence="5">
    <location>
        <begin position="13"/>
        <end position="33"/>
    </location>
</feature>
<evidence type="ECO:0000256" key="3">
    <source>
        <dbReference type="ARBA" id="ARBA00022989"/>
    </source>
</evidence>
<evidence type="ECO:0000313" key="7">
    <source>
        <dbReference type="EMBL" id="MBW7569523.1"/>
    </source>
</evidence>
<keyword evidence="3 5" id="KW-1133">Transmembrane helix</keyword>
<dbReference type="PANTHER" id="PTHR23514:SF13">
    <property type="entry name" value="INNER MEMBRANE PROTEIN YBJJ"/>
    <property type="match status" value="1"/>
</dbReference>
<comment type="subcellular location">
    <subcellularLocation>
        <location evidence="1">Membrane</location>
        <topology evidence="1">Multi-pass membrane protein</topology>
    </subcellularLocation>
</comment>
<dbReference type="PROSITE" id="PS50850">
    <property type="entry name" value="MFS"/>
    <property type="match status" value="1"/>
</dbReference>
<keyword evidence="8" id="KW-1185">Reference proteome</keyword>
<feature type="transmembrane region" description="Helical" evidence="5">
    <location>
        <begin position="164"/>
        <end position="187"/>
    </location>
</feature>
<feature type="domain" description="Major facilitator superfamily (MFS) profile" evidence="6">
    <location>
        <begin position="1"/>
        <end position="387"/>
    </location>
</feature>
<keyword evidence="2 5" id="KW-0812">Transmembrane</keyword>
<comment type="caution">
    <text evidence="7">The sequence shown here is derived from an EMBL/GenBank/DDBJ whole genome shotgun (WGS) entry which is preliminary data.</text>
</comment>
<reference evidence="7 8" key="1">
    <citation type="submission" date="2021-03" db="EMBL/GenBank/DDBJ databases">
        <title>Succinivibrio sp. nov. isolated from feces of cow.</title>
        <authorList>
            <person name="Choi J.-Y."/>
        </authorList>
    </citation>
    <scope>NUCLEOTIDE SEQUENCE [LARGE SCALE GENOMIC DNA]</scope>
    <source>
        <strain evidence="7 8">AGMB01872</strain>
    </source>
</reference>
<feature type="transmembrane region" description="Helical" evidence="5">
    <location>
        <begin position="240"/>
        <end position="260"/>
    </location>
</feature>
<proteinExistence type="predicted"/>
<dbReference type="Pfam" id="PF07690">
    <property type="entry name" value="MFS_1"/>
    <property type="match status" value="2"/>
</dbReference>
<dbReference type="Gene3D" id="1.20.1250.20">
    <property type="entry name" value="MFS general substrate transporter like domains"/>
    <property type="match status" value="2"/>
</dbReference>
<dbReference type="Proteomes" id="UP000731465">
    <property type="component" value="Unassembled WGS sequence"/>
</dbReference>
<dbReference type="CDD" id="cd17393">
    <property type="entry name" value="MFS_MosC_like"/>
    <property type="match status" value="1"/>
</dbReference>
<feature type="transmembrane region" description="Helical" evidence="5">
    <location>
        <begin position="298"/>
        <end position="322"/>
    </location>
</feature>
<dbReference type="SUPFAM" id="SSF103473">
    <property type="entry name" value="MFS general substrate transporter"/>
    <property type="match status" value="1"/>
</dbReference>
<evidence type="ECO:0000256" key="1">
    <source>
        <dbReference type="ARBA" id="ARBA00004141"/>
    </source>
</evidence>
<dbReference type="InterPro" id="IPR020846">
    <property type="entry name" value="MFS_dom"/>
</dbReference>
<evidence type="ECO:0000256" key="4">
    <source>
        <dbReference type="ARBA" id="ARBA00023136"/>
    </source>
</evidence>
<dbReference type="InterPro" id="IPR011701">
    <property type="entry name" value="MFS"/>
</dbReference>
<gene>
    <name evidence="7" type="ORF">J5V48_01270</name>
</gene>
<evidence type="ECO:0000259" key="6">
    <source>
        <dbReference type="PROSITE" id="PS50850"/>
    </source>
</evidence>
<protein>
    <submittedName>
        <fullName evidence="7">MFS transporter</fullName>
    </submittedName>
</protein>
<evidence type="ECO:0000256" key="5">
    <source>
        <dbReference type="SAM" id="Phobius"/>
    </source>
</evidence>
<feature type="transmembrane region" description="Helical" evidence="5">
    <location>
        <begin position="139"/>
        <end position="158"/>
    </location>
</feature>
<dbReference type="EMBL" id="JAGFNY010000002">
    <property type="protein sequence ID" value="MBW7569523.1"/>
    <property type="molecule type" value="Genomic_DNA"/>
</dbReference>
<feature type="transmembrane region" description="Helical" evidence="5">
    <location>
        <begin position="272"/>
        <end position="292"/>
    </location>
</feature>
<evidence type="ECO:0000256" key="2">
    <source>
        <dbReference type="ARBA" id="ARBA00022692"/>
    </source>
</evidence>
<sequence length="390" mass="42261">MSYTKLQIKKEKLAGKGAFLLTGIGIAPWASIMPFVKENLNLNELYYTFLLLSFGIGAVIGMPLAGPLSKKFGVKRVLTLSFISLFVCVATISIPCINYISCALVICIWGASLGVTEVANNIHGTYFEEISKEHMLSGFHAFETIGCLLAAFLFPFLLVLDIQVFYVSLCVCIPAILLSLCIDHGLLNTHGIKEENTIKQTQKTPIRTLIIISGLACMLMYLCEGLVYDWSGIYLFDKCSISLNTASLGYVFFQITVALFRIKGDMLITLLGARKVLVIGSLFAFICLYLISLCHNPYVVIALFALLGICVANVVPVIISNVAQNCGQDKAKAISIVGTISYAGVMIGPAVLGLIASIVSLDAIFAFSGFLMIVMGILCFAALRHKSLTN</sequence>
<accession>A0ABS7DE25</accession>
<feature type="transmembrane region" description="Helical" evidence="5">
    <location>
        <begin position="100"/>
        <end position="119"/>
    </location>
</feature>
<dbReference type="PANTHER" id="PTHR23514">
    <property type="entry name" value="BYPASS OF STOP CODON PROTEIN 6"/>
    <property type="match status" value="1"/>
</dbReference>
<evidence type="ECO:0000313" key="8">
    <source>
        <dbReference type="Proteomes" id="UP000731465"/>
    </source>
</evidence>
<feature type="transmembrane region" description="Helical" evidence="5">
    <location>
        <begin position="208"/>
        <end position="228"/>
    </location>
</feature>
<feature type="transmembrane region" description="Helical" evidence="5">
    <location>
        <begin position="45"/>
        <end position="65"/>
    </location>
</feature>
<keyword evidence="4 5" id="KW-0472">Membrane</keyword>
<dbReference type="InterPro" id="IPR051788">
    <property type="entry name" value="MFS_Transporter"/>
</dbReference>
<name>A0ABS7DE25_9GAMM</name>
<feature type="transmembrane region" description="Helical" evidence="5">
    <location>
        <begin position="364"/>
        <end position="383"/>
    </location>
</feature>